<reference evidence="1 2" key="1">
    <citation type="submission" date="2016-11" db="EMBL/GenBank/DDBJ databases">
        <authorList>
            <person name="Jaros S."/>
            <person name="Januszkiewicz K."/>
            <person name="Wedrychowicz H."/>
        </authorList>
    </citation>
    <scope>NUCLEOTIDE SEQUENCE [LARGE SCALE GENOMIC DNA]</scope>
    <source>
        <strain evidence="1 2">DSM 15480</strain>
    </source>
</reference>
<protein>
    <recommendedName>
        <fullName evidence="3">IrrE N-terminal-like domain-containing protein</fullName>
    </recommendedName>
</protein>
<evidence type="ECO:0000313" key="2">
    <source>
        <dbReference type="Proteomes" id="UP000184301"/>
    </source>
</evidence>
<dbReference type="AlphaFoldDB" id="A0A1M6PU93"/>
<dbReference type="EMBL" id="FQZY01000030">
    <property type="protein sequence ID" value="SHK11502.1"/>
    <property type="molecule type" value="Genomic_DNA"/>
</dbReference>
<sequence length="528" mass="61200">MKRKITPSDVFDINKKSGALILGKNRLDDYATKFLTKYCKQALVEPMPLPVDDILKDMGLTVQEVYLSSDLDVFGCCLLLDADVDIYDRETGKYLSTSFSAGTVLIDPLSESLYGEGSKRNTLIHEALHWEKDKTYFQILKVKNKNESEKLYPILCRQSETFFTPPEGKNTKENEVRWLEWQAHRLAPRVLMPKNCFKRKALEFIEQYKASGENTIYSCDTLIEDLSSFFITSRLSVKYRLIEVGLEDIISEFSDYNDVYEEINSNQDFVRLTPVEALKIIDSDSTLQNWITERHFVYADGYFVLANSQYVTQKDGKLFLTPKAKKNLSKCVINIREQNFVTYTNTYKDLLGYTVLKKVEGIDSRLLTFHPKYQSPLLNEPEETYQAFSQQLASYNEEEEIELIKLLGDPTKTLCNCLWFLMENRKWNYPDKFNEETGIHKNYHGRIKNDKANNMTTNVLMAICVGMQLCTRITQKLFDKSNNKLDYYKDPDKTYIRIMDTMPGLSLDDFNGILEQCGIQELGSEIKE</sequence>
<dbReference type="RefSeq" id="WP_073110202.1">
    <property type="nucleotide sequence ID" value="NZ_FQZY01000030.1"/>
</dbReference>
<gene>
    <name evidence="1" type="ORF">SAMN02745243_02219</name>
</gene>
<dbReference type="OrthoDB" id="581382at2"/>
<accession>A0A1M6PU93</accession>
<organism evidence="1 2">
    <name type="scientific">Hespellia stercorisuis DSM 15480</name>
    <dbReference type="NCBI Taxonomy" id="1121950"/>
    <lineage>
        <taxon>Bacteria</taxon>
        <taxon>Bacillati</taxon>
        <taxon>Bacillota</taxon>
        <taxon>Clostridia</taxon>
        <taxon>Lachnospirales</taxon>
        <taxon>Lachnospiraceae</taxon>
        <taxon>Hespellia</taxon>
    </lineage>
</organism>
<dbReference type="Proteomes" id="UP000184301">
    <property type="component" value="Unassembled WGS sequence"/>
</dbReference>
<name>A0A1M6PU93_9FIRM</name>
<evidence type="ECO:0008006" key="3">
    <source>
        <dbReference type="Google" id="ProtNLM"/>
    </source>
</evidence>
<keyword evidence="2" id="KW-1185">Reference proteome</keyword>
<evidence type="ECO:0000313" key="1">
    <source>
        <dbReference type="EMBL" id="SHK11502.1"/>
    </source>
</evidence>
<dbReference type="STRING" id="1121950.SAMN02745243_02219"/>
<proteinExistence type="predicted"/>